<dbReference type="EMBL" id="VTAW01000001">
    <property type="protein sequence ID" value="TYT63753.1"/>
    <property type="molecule type" value="Genomic_DNA"/>
</dbReference>
<keyword evidence="1" id="KW-0472">Membrane</keyword>
<evidence type="ECO:0000313" key="3">
    <source>
        <dbReference type="Proteomes" id="UP000324104"/>
    </source>
</evidence>
<dbReference type="RefSeq" id="WP_149079560.1">
    <property type="nucleotide sequence ID" value="NZ_VTAW01000001.1"/>
</dbReference>
<name>A0A5D5ARU5_9EURY</name>
<dbReference type="AlphaFoldDB" id="A0A5D5ARU5"/>
<protein>
    <recommendedName>
        <fullName evidence="4">DUF1109 domain-containing protein</fullName>
    </recommendedName>
</protein>
<feature type="transmembrane region" description="Helical" evidence="1">
    <location>
        <begin position="10"/>
        <end position="27"/>
    </location>
</feature>
<gene>
    <name evidence="2" type="ORF">FYC77_00560</name>
</gene>
<dbReference type="Proteomes" id="UP000324104">
    <property type="component" value="Unassembled WGS sequence"/>
</dbReference>
<reference evidence="2 3" key="1">
    <citation type="submission" date="2019-08" db="EMBL/GenBank/DDBJ databases">
        <title>Archaea genome.</title>
        <authorList>
            <person name="Kajale S."/>
            <person name="Shouche Y."/>
            <person name="Deshpande N."/>
            <person name="Sharma A."/>
        </authorList>
    </citation>
    <scope>NUCLEOTIDE SEQUENCE [LARGE SCALE GENOMIC DNA]</scope>
    <source>
        <strain evidence="2 3">ESP3B_9</strain>
    </source>
</reference>
<evidence type="ECO:0008006" key="4">
    <source>
        <dbReference type="Google" id="ProtNLM"/>
    </source>
</evidence>
<comment type="caution">
    <text evidence="2">The sequence shown here is derived from an EMBL/GenBank/DDBJ whole genome shotgun (WGS) entry which is preliminary data.</text>
</comment>
<accession>A0A5D5ARU5</accession>
<organism evidence="2 3">
    <name type="scientific">Natrialba swarupiae</name>
    <dbReference type="NCBI Taxonomy" id="2448032"/>
    <lineage>
        <taxon>Archaea</taxon>
        <taxon>Methanobacteriati</taxon>
        <taxon>Methanobacteriota</taxon>
        <taxon>Stenosarchaea group</taxon>
        <taxon>Halobacteria</taxon>
        <taxon>Halobacteriales</taxon>
        <taxon>Natrialbaceae</taxon>
        <taxon>Natrialba</taxon>
    </lineage>
</organism>
<keyword evidence="3" id="KW-1185">Reference proteome</keyword>
<sequence>MNFDLDGGKLLYALGVVFALVALLYFVQDVVFGLSITVRTVLLFALFVGFFVGGVAIDRGGLGVVSFALASISYAVFVWYTVSRYEFGETGIFLALAVSAALFVGLGYAVREREVAISLRTAGIVVIALCCLSLVLVGADVLGGGVTYETSLEESVTVTAPEDVSTDRDGTPVEVSVGTATATNGFVFTRPLEHPAIYGCVAGTDDVLGDEVPIRYEPSSYRHPDAIGGNAEHSAELTARVLLDDDVDETTLSLERDDTVDDCDVTRSEPTLVVVVDEGE</sequence>
<evidence type="ECO:0000256" key="1">
    <source>
        <dbReference type="SAM" id="Phobius"/>
    </source>
</evidence>
<keyword evidence="1" id="KW-1133">Transmembrane helix</keyword>
<feature type="transmembrane region" description="Helical" evidence="1">
    <location>
        <begin position="33"/>
        <end position="55"/>
    </location>
</feature>
<evidence type="ECO:0000313" key="2">
    <source>
        <dbReference type="EMBL" id="TYT63753.1"/>
    </source>
</evidence>
<feature type="transmembrane region" description="Helical" evidence="1">
    <location>
        <begin position="122"/>
        <end position="142"/>
    </location>
</feature>
<proteinExistence type="predicted"/>
<feature type="transmembrane region" description="Helical" evidence="1">
    <location>
        <begin position="92"/>
        <end position="110"/>
    </location>
</feature>
<feature type="transmembrane region" description="Helical" evidence="1">
    <location>
        <begin position="62"/>
        <end position="80"/>
    </location>
</feature>
<keyword evidence="1" id="KW-0812">Transmembrane</keyword>